<reference evidence="2 3" key="1">
    <citation type="submission" date="2020-08" db="EMBL/GenBank/DDBJ databases">
        <title>Genomic Encyclopedia of Type Strains, Phase IV (KMG-V): Genome sequencing to study the core and pangenomes of soil and plant-associated prokaryotes.</title>
        <authorList>
            <person name="Whitman W."/>
        </authorList>
    </citation>
    <scope>NUCLEOTIDE SEQUENCE [LARGE SCALE GENOMIC DNA]</scope>
    <source>
        <strain evidence="2 3">JPY158</strain>
    </source>
</reference>
<feature type="domain" description="CdiI immunity protein" evidence="1">
    <location>
        <begin position="7"/>
        <end position="94"/>
    </location>
</feature>
<keyword evidence="3" id="KW-1185">Reference proteome</keyword>
<dbReference type="RefSeq" id="WP_018432156.1">
    <property type="nucleotide sequence ID" value="NZ_JACHDD010000004.1"/>
</dbReference>
<evidence type="ECO:0000259" key="1">
    <source>
        <dbReference type="Pfam" id="PF18593"/>
    </source>
</evidence>
<dbReference type="OrthoDB" id="8852337at2"/>
<protein>
    <recommendedName>
        <fullName evidence="1">CdiI immunity protein domain-containing protein</fullName>
    </recommendedName>
</protein>
<dbReference type="AlphaFoldDB" id="A0A6I1PSG8"/>
<dbReference type="EMBL" id="JACHDD010000004">
    <property type="protein sequence ID" value="MBB5424466.1"/>
    <property type="molecule type" value="Genomic_DNA"/>
</dbReference>
<dbReference type="InterPro" id="IPR041129">
    <property type="entry name" value="CdiI_2"/>
</dbReference>
<dbReference type="Proteomes" id="UP000592780">
    <property type="component" value="Unassembled WGS sequence"/>
</dbReference>
<dbReference type="Pfam" id="PF18593">
    <property type="entry name" value="CdiI_2"/>
    <property type="match status" value="1"/>
</dbReference>
<evidence type="ECO:0000313" key="3">
    <source>
        <dbReference type="Proteomes" id="UP000592780"/>
    </source>
</evidence>
<gene>
    <name evidence="2" type="ORF">HDG40_002611</name>
</gene>
<comment type="caution">
    <text evidence="2">The sequence shown here is derived from an EMBL/GenBank/DDBJ whole genome shotgun (WGS) entry which is preliminary data.</text>
</comment>
<evidence type="ECO:0000313" key="2">
    <source>
        <dbReference type="EMBL" id="MBB5424466.1"/>
    </source>
</evidence>
<proteinExistence type="predicted"/>
<accession>A0A6I1PSG8</accession>
<sequence length="97" mass="11441">MIDESAYPEFHVLFGAYLNQDSEYWGETVDEIVSCFKRDSSPEEIQAALTEIDKFKKETGENLDEIFSETYGFNFDPILWGYTTESFFEELKRLLRE</sequence>
<organism evidence="2 3">
    <name type="scientific">Paraburkholderia atlantica</name>
    <dbReference type="NCBI Taxonomy" id="2654982"/>
    <lineage>
        <taxon>Bacteria</taxon>
        <taxon>Pseudomonadati</taxon>
        <taxon>Pseudomonadota</taxon>
        <taxon>Betaproteobacteria</taxon>
        <taxon>Burkholderiales</taxon>
        <taxon>Burkholderiaceae</taxon>
        <taxon>Paraburkholderia</taxon>
    </lineage>
</organism>
<name>A0A6I1PSG8_PARAM</name>